<comment type="caution">
    <text evidence="1">The sequence shown here is derived from an EMBL/GenBank/DDBJ whole genome shotgun (WGS) entry which is preliminary data.</text>
</comment>
<dbReference type="AlphaFoldDB" id="A0A835RED7"/>
<proteinExistence type="predicted"/>
<evidence type="ECO:0000313" key="1">
    <source>
        <dbReference type="EMBL" id="KAG0489574.1"/>
    </source>
</evidence>
<evidence type="ECO:0000313" key="2">
    <source>
        <dbReference type="Proteomes" id="UP000639772"/>
    </source>
</evidence>
<sequence>MPGPIMIDGQLQFQNLIDAILDAFYSALEKVLADGGKSLYRKVAGRPDGGQAASLRTMQTFQANYLVFDCMYHRRYRSKLNSEF</sequence>
<reference evidence="1 2" key="1">
    <citation type="journal article" date="2020" name="Nat. Food">
        <title>A phased Vanilla planifolia genome enables genetic improvement of flavour and production.</title>
        <authorList>
            <person name="Hasing T."/>
            <person name="Tang H."/>
            <person name="Brym M."/>
            <person name="Khazi F."/>
            <person name="Huang T."/>
            <person name="Chambers A.H."/>
        </authorList>
    </citation>
    <scope>NUCLEOTIDE SEQUENCE [LARGE SCALE GENOMIC DNA]</scope>
    <source>
        <tissue evidence="1">Leaf</tissue>
    </source>
</reference>
<name>A0A835RED7_VANPL</name>
<gene>
    <name evidence="1" type="ORF">HPP92_006437</name>
</gene>
<dbReference type="Proteomes" id="UP000639772">
    <property type="component" value="Chromosome 3"/>
</dbReference>
<protein>
    <submittedName>
        <fullName evidence="1">Uncharacterized protein</fullName>
    </submittedName>
</protein>
<accession>A0A835RED7</accession>
<dbReference type="EMBL" id="JADCNM010000003">
    <property type="protein sequence ID" value="KAG0489574.1"/>
    <property type="molecule type" value="Genomic_DNA"/>
</dbReference>
<organism evidence="1 2">
    <name type="scientific">Vanilla planifolia</name>
    <name type="common">Vanilla</name>
    <dbReference type="NCBI Taxonomy" id="51239"/>
    <lineage>
        <taxon>Eukaryota</taxon>
        <taxon>Viridiplantae</taxon>
        <taxon>Streptophyta</taxon>
        <taxon>Embryophyta</taxon>
        <taxon>Tracheophyta</taxon>
        <taxon>Spermatophyta</taxon>
        <taxon>Magnoliopsida</taxon>
        <taxon>Liliopsida</taxon>
        <taxon>Asparagales</taxon>
        <taxon>Orchidaceae</taxon>
        <taxon>Vanilloideae</taxon>
        <taxon>Vanilleae</taxon>
        <taxon>Vanilla</taxon>
    </lineage>
</organism>